<dbReference type="STRING" id="1802694.A2918_00050"/>
<feature type="transmembrane region" description="Helical" evidence="5">
    <location>
        <begin position="7"/>
        <end position="26"/>
    </location>
</feature>
<keyword evidence="3 5" id="KW-1133">Transmembrane helix</keyword>
<organism evidence="7 8">
    <name type="scientific">Candidatus Yanofskybacteria bacterium RIFCSPLOWO2_01_FULL_42_49</name>
    <dbReference type="NCBI Taxonomy" id="1802694"/>
    <lineage>
        <taxon>Bacteria</taxon>
        <taxon>Candidatus Yanofskyibacteriota</taxon>
    </lineage>
</organism>
<sequence length="234" mass="25886">MLFTRKDFYFSITTGLITGIIAWRILNFLGLAKIGIWGRSIENCRILQTIDCQPIYSIYFSSDWLILLVPVLWILGVNLGYFLGRWFAFFNQFGKFAAVGFTNAAVYFGILNFLISWSGFNKGLWYSVFVAVAFVIATSISYFWNKFWVFSSVRPGFTDGQPDNQISGGEFGKFLTVSAVAGLVNVGTASSVVNLMNPVLGLTLDQWANVGGVAGSAVALVFSFIGFKLAVFKK</sequence>
<evidence type="ECO:0000313" key="7">
    <source>
        <dbReference type="EMBL" id="OGN22301.1"/>
    </source>
</evidence>
<gene>
    <name evidence="7" type="ORF">A2918_00050</name>
</gene>
<dbReference type="InterPro" id="IPR007267">
    <property type="entry name" value="GtrA_DPMS_TM"/>
</dbReference>
<feature type="transmembrane region" description="Helical" evidence="5">
    <location>
        <begin position="96"/>
        <end position="117"/>
    </location>
</feature>
<comment type="subcellular location">
    <subcellularLocation>
        <location evidence="1">Membrane</location>
        <topology evidence="1">Multi-pass membrane protein</topology>
    </subcellularLocation>
</comment>
<comment type="caution">
    <text evidence="7">The sequence shown here is derived from an EMBL/GenBank/DDBJ whole genome shotgun (WGS) entry which is preliminary data.</text>
</comment>
<feature type="domain" description="GtrA/DPMS transmembrane" evidence="6">
    <location>
        <begin position="95"/>
        <end position="232"/>
    </location>
</feature>
<dbReference type="GO" id="GO:0016020">
    <property type="term" value="C:membrane"/>
    <property type="evidence" value="ECO:0007669"/>
    <property type="project" value="UniProtKB-SubCell"/>
</dbReference>
<dbReference type="GO" id="GO:0000271">
    <property type="term" value="P:polysaccharide biosynthetic process"/>
    <property type="evidence" value="ECO:0007669"/>
    <property type="project" value="InterPro"/>
</dbReference>
<reference evidence="7 8" key="1">
    <citation type="journal article" date="2016" name="Nat. Commun.">
        <title>Thousands of microbial genomes shed light on interconnected biogeochemical processes in an aquifer system.</title>
        <authorList>
            <person name="Anantharaman K."/>
            <person name="Brown C.T."/>
            <person name="Hug L.A."/>
            <person name="Sharon I."/>
            <person name="Castelle C.J."/>
            <person name="Probst A.J."/>
            <person name="Thomas B.C."/>
            <person name="Singh A."/>
            <person name="Wilkins M.J."/>
            <person name="Karaoz U."/>
            <person name="Brodie E.L."/>
            <person name="Williams K.H."/>
            <person name="Hubbard S.S."/>
            <person name="Banfield J.F."/>
        </authorList>
    </citation>
    <scope>NUCLEOTIDE SEQUENCE [LARGE SCALE GENOMIC DNA]</scope>
</reference>
<dbReference type="EMBL" id="MGKI01000012">
    <property type="protein sequence ID" value="OGN22301.1"/>
    <property type="molecule type" value="Genomic_DNA"/>
</dbReference>
<feature type="transmembrane region" description="Helical" evidence="5">
    <location>
        <begin position="207"/>
        <end position="231"/>
    </location>
</feature>
<accession>A0A1F8GAH7</accession>
<feature type="transmembrane region" description="Helical" evidence="5">
    <location>
        <begin position="64"/>
        <end position="84"/>
    </location>
</feature>
<keyword evidence="4 5" id="KW-0472">Membrane</keyword>
<evidence type="ECO:0000256" key="5">
    <source>
        <dbReference type="SAM" id="Phobius"/>
    </source>
</evidence>
<keyword evidence="2 5" id="KW-0812">Transmembrane</keyword>
<dbReference type="Pfam" id="PF04138">
    <property type="entry name" value="GtrA_DPMS_TM"/>
    <property type="match status" value="1"/>
</dbReference>
<evidence type="ECO:0000313" key="8">
    <source>
        <dbReference type="Proteomes" id="UP000178227"/>
    </source>
</evidence>
<evidence type="ECO:0000256" key="2">
    <source>
        <dbReference type="ARBA" id="ARBA00022692"/>
    </source>
</evidence>
<dbReference type="AlphaFoldDB" id="A0A1F8GAH7"/>
<evidence type="ECO:0000256" key="4">
    <source>
        <dbReference type="ARBA" id="ARBA00023136"/>
    </source>
</evidence>
<name>A0A1F8GAH7_9BACT</name>
<protein>
    <recommendedName>
        <fullName evidence="6">GtrA/DPMS transmembrane domain-containing protein</fullName>
    </recommendedName>
</protein>
<evidence type="ECO:0000256" key="1">
    <source>
        <dbReference type="ARBA" id="ARBA00004141"/>
    </source>
</evidence>
<feature type="transmembrane region" description="Helical" evidence="5">
    <location>
        <begin position="123"/>
        <end position="144"/>
    </location>
</feature>
<feature type="transmembrane region" description="Helical" evidence="5">
    <location>
        <begin position="174"/>
        <end position="195"/>
    </location>
</feature>
<evidence type="ECO:0000259" key="6">
    <source>
        <dbReference type="Pfam" id="PF04138"/>
    </source>
</evidence>
<evidence type="ECO:0000256" key="3">
    <source>
        <dbReference type="ARBA" id="ARBA00022989"/>
    </source>
</evidence>
<dbReference type="Proteomes" id="UP000178227">
    <property type="component" value="Unassembled WGS sequence"/>
</dbReference>
<proteinExistence type="predicted"/>